<name>A0A6M0QRL8_9RHOB</name>
<comment type="caution">
    <text evidence="2">The sequence shown here is derived from an EMBL/GenBank/DDBJ whole genome shotgun (WGS) entry which is preliminary data.</text>
</comment>
<evidence type="ECO:0000313" key="3">
    <source>
        <dbReference type="Proteomes" id="UP000477782"/>
    </source>
</evidence>
<sequence>MQDTPDALPDLPPSLRFLKGLVIVLMITMIVGVITVVGLLVTRMPDGNARPLLPAAVSLPDGLVAEAVTAGKGWFAVVTTDQQILVFGPDGALVQQVRIGATPAP</sequence>
<accession>A0A6M0QRL8</accession>
<protein>
    <submittedName>
        <fullName evidence="2">Uncharacterized protein</fullName>
    </submittedName>
</protein>
<dbReference type="InterPro" id="IPR045519">
    <property type="entry name" value="DUF6476"/>
</dbReference>
<gene>
    <name evidence="2" type="ORF">G4Z14_03920</name>
</gene>
<proteinExistence type="predicted"/>
<reference evidence="2 3" key="1">
    <citation type="submission" date="2020-02" db="EMBL/GenBank/DDBJ databases">
        <authorList>
            <person name="Chen W.-M."/>
        </authorList>
    </citation>
    <scope>NUCLEOTIDE SEQUENCE [LARGE SCALE GENOMIC DNA]</scope>
    <source>
        <strain evidence="2 3">KMS-5</strain>
    </source>
</reference>
<keyword evidence="1" id="KW-0812">Transmembrane</keyword>
<keyword evidence="1" id="KW-0472">Membrane</keyword>
<feature type="transmembrane region" description="Helical" evidence="1">
    <location>
        <begin position="20"/>
        <end position="41"/>
    </location>
</feature>
<dbReference type="Proteomes" id="UP000477782">
    <property type="component" value="Unassembled WGS sequence"/>
</dbReference>
<dbReference type="Pfam" id="PF20082">
    <property type="entry name" value="DUF6476"/>
    <property type="match status" value="1"/>
</dbReference>
<evidence type="ECO:0000256" key="1">
    <source>
        <dbReference type="SAM" id="Phobius"/>
    </source>
</evidence>
<dbReference type="RefSeq" id="WP_164623431.1">
    <property type="nucleotide sequence ID" value="NZ_JAAIVJ010000001.1"/>
</dbReference>
<organism evidence="2 3">
    <name type="scientific">Tabrizicola oligotrophica</name>
    <dbReference type="NCBI Taxonomy" id="2710650"/>
    <lineage>
        <taxon>Bacteria</taxon>
        <taxon>Pseudomonadati</taxon>
        <taxon>Pseudomonadota</taxon>
        <taxon>Alphaproteobacteria</taxon>
        <taxon>Rhodobacterales</taxon>
        <taxon>Paracoccaceae</taxon>
        <taxon>Tabrizicola</taxon>
    </lineage>
</organism>
<dbReference type="EMBL" id="JAAIVJ010000001">
    <property type="protein sequence ID" value="NEY89434.1"/>
    <property type="molecule type" value="Genomic_DNA"/>
</dbReference>
<dbReference type="AlphaFoldDB" id="A0A6M0QRL8"/>
<keyword evidence="1" id="KW-1133">Transmembrane helix</keyword>
<keyword evidence="3" id="KW-1185">Reference proteome</keyword>
<evidence type="ECO:0000313" key="2">
    <source>
        <dbReference type="EMBL" id="NEY89434.1"/>
    </source>
</evidence>